<accession>H8K7B5</accession>
<keyword evidence="2" id="KW-1185">Reference proteome</keyword>
<gene>
    <name evidence="1" type="ordered locus">MC5_04220</name>
</gene>
<dbReference type="AlphaFoldDB" id="H8K7B5"/>
<name>H8K7B5_RICAC</name>
<evidence type="ECO:0000313" key="2">
    <source>
        <dbReference type="Proteomes" id="UP000007589"/>
    </source>
</evidence>
<dbReference type="HOGENOM" id="CLU_162688_0_0_5"/>
<dbReference type="Proteomes" id="UP000007589">
    <property type="component" value="Chromosome"/>
</dbReference>
<reference evidence="2" key="1">
    <citation type="submission" date="2012-02" db="EMBL/GenBank/DDBJ databases">
        <title>Complete genome sequence of Rickettsia australis strain Cutlack.</title>
        <authorList>
            <person name="Johnson S.L."/>
            <person name="Munk A.C."/>
            <person name="Han S."/>
            <person name="Bruce D.C."/>
            <person name="Dasch G.A."/>
        </authorList>
    </citation>
    <scope>NUCLEOTIDE SEQUENCE [LARGE SCALE GENOMIC DNA]</scope>
    <source>
        <strain evidence="2">Cutlack</strain>
    </source>
</reference>
<evidence type="ECO:0000313" key="1">
    <source>
        <dbReference type="EMBL" id="AFC71158.1"/>
    </source>
</evidence>
<dbReference type="EMBL" id="CP003338">
    <property type="protein sequence ID" value="AFC71158.1"/>
    <property type="molecule type" value="Genomic_DNA"/>
</dbReference>
<dbReference type="KEGG" id="rau:MC5_04220"/>
<sequence length="125" mass="14414">MKKYLSYDFNQVTINEIKQNGREWSLDKPYDDALLVELPQLVQKFDLSEIITKVDYPGKHASIFNAVRELVSCVQLAKWDENAIKDEQQGENKKANNQWKTIKAVLEHAKTAGIDYCSLNKRLGK</sequence>
<proteinExistence type="predicted"/>
<dbReference type="RefSeq" id="WP_014412685.1">
    <property type="nucleotide sequence ID" value="NC_017058.1"/>
</dbReference>
<protein>
    <submittedName>
        <fullName evidence="1">Uncharacterized protein</fullName>
    </submittedName>
</protein>
<dbReference type="OrthoDB" id="7160609at2"/>
<dbReference type="STRING" id="1105110.MC5_04220"/>
<organism evidence="1 2">
    <name type="scientific">Rickettsia australis (strain Cutlack)</name>
    <dbReference type="NCBI Taxonomy" id="1105110"/>
    <lineage>
        <taxon>Bacteria</taxon>
        <taxon>Pseudomonadati</taxon>
        <taxon>Pseudomonadota</taxon>
        <taxon>Alphaproteobacteria</taxon>
        <taxon>Rickettsiales</taxon>
        <taxon>Rickettsiaceae</taxon>
        <taxon>Rickettsieae</taxon>
        <taxon>Rickettsia</taxon>
        <taxon>spotted fever group</taxon>
    </lineage>
</organism>